<dbReference type="Proteomes" id="UP000604898">
    <property type="component" value="Unassembled WGS sequence"/>
</dbReference>
<reference evidence="2 3" key="1">
    <citation type="submission" date="2021-01" db="EMBL/GenBank/DDBJ databases">
        <title>Genome sequence of Shewanella schlegeliana JCM 11561.</title>
        <authorList>
            <person name="Zhang H."/>
            <person name="Li C."/>
        </authorList>
    </citation>
    <scope>NUCLEOTIDE SEQUENCE [LARGE SCALE GENOMIC DNA]</scope>
    <source>
        <strain evidence="2 3">JCM 11561</strain>
    </source>
</reference>
<evidence type="ECO:0000313" key="2">
    <source>
        <dbReference type="EMBL" id="MBL4912931.1"/>
    </source>
</evidence>
<comment type="caution">
    <text evidence="2">The sequence shown here is derived from an EMBL/GenBank/DDBJ whole genome shotgun (WGS) entry which is preliminary data.</text>
</comment>
<evidence type="ECO:0000313" key="3">
    <source>
        <dbReference type="Proteomes" id="UP000604898"/>
    </source>
</evidence>
<dbReference type="InterPro" id="IPR038765">
    <property type="entry name" value="Papain-like_cys_pep_sf"/>
</dbReference>
<proteinExistence type="predicted"/>
<accession>A0ABS1SWL1</accession>
<name>A0ABS1SWL1_9GAMM</name>
<dbReference type="RefSeq" id="WP_202721153.1">
    <property type="nucleotide sequence ID" value="NZ_BPEX01000002.1"/>
</dbReference>
<dbReference type="SUPFAM" id="SSF54001">
    <property type="entry name" value="Cysteine proteinases"/>
    <property type="match status" value="1"/>
</dbReference>
<keyword evidence="3" id="KW-1185">Reference proteome</keyword>
<organism evidence="2 3">
    <name type="scientific">Shewanella schlegeliana</name>
    <dbReference type="NCBI Taxonomy" id="190308"/>
    <lineage>
        <taxon>Bacteria</taxon>
        <taxon>Pseudomonadati</taxon>
        <taxon>Pseudomonadota</taxon>
        <taxon>Gammaproteobacteria</taxon>
        <taxon>Alteromonadales</taxon>
        <taxon>Shewanellaceae</taxon>
        <taxon>Shewanella</taxon>
    </lineage>
</organism>
<sequence length="392" mass="45179">MLCSLFKLKVLCIAALFPCALLANELVKVEVTASNNYQTKVVAVPKEVSFKQDPELISYVFERGKFKHYQEPQLFIEVMDWVASQWQHDGFNEAPSGMSSLDILKSVHQQGTRYRCVEYGKVMADILSAMGHHSRQIGLQSSDVAYGGWGKGHVATEVWSNDLNKWIFFDPQFSTYAQYEGQYLNIYDMFLLKQQGKYEQISFIVTSSFAKLNDIKQQENQAGYSNFLSNYFGYHIASQQISDKKQSTVLMMEAKEPFLTFQGMGSNNTKLFTKAVEIAYPKMNQTLFSMSALPNESASFQSVIQKNKIETEEQYLENMWRFAAQGKVAMFFYNNMQQFSHYEIKTNHSAWLDHQSEEFTWELQRGVNRFEVRSISKEGVLGPITFVEVNYQ</sequence>
<feature type="signal peptide" evidence="1">
    <location>
        <begin position="1"/>
        <end position="23"/>
    </location>
</feature>
<gene>
    <name evidence="2" type="ORF">JMA39_07235</name>
</gene>
<protein>
    <submittedName>
        <fullName evidence="2">Transglutaminase domain-containing protein</fullName>
    </submittedName>
</protein>
<dbReference type="EMBL" id="JAESVD010000003">
    <property type="protein sequence ID" value="MBL4912931.1"/>
    <property type="molecule type" value="Genomic_DNA"/>
</dbReference>
<keyword evidence="1" id="KW-0732">Signal</keyword>
<feature type="chain" id="PRO_5047250443" evidence="1">
    <location>
        <begin position="24"/>
        <end position="392"/>
    </location>
</feature>
<evidence type="ECO:0000256" key="1">
    <source>
        <dbReference type="SAM" id="SignalP"/>
    </source>
</evidence>